<evidence type="ECO:0000313" key="2">
    <source>
        <dbReference type="Proteomes" id="UP000658690"/>
    </source>
</evidence>
<proteinExistence type="predicted"/>
<keyword evidence="2" id="KW-1185">Reference proteome</keyword>
<organism evidence="1 2">
    <name type="scientific">Paenibacillus germinis</name>
    <dbReference type="NCBI Taxonomy" id="2654979"/>
    <lineage>
        <taxon>Bacteria</taxon>
        <taxon>Bacillati</taxon>
        <taxon>Bacillota</taxon>
        <taxon>Bacilli</taxon>
        <taxon>Bacillales</taxon>
        <taxon>Paenibacillaceae</taxon>
        <taxon>Paenibacillus</taxon>
    </lineage>
</organism>
<dbReference type="EMBL" id="WHOC01000195">
    <property type="protein sequence ID" value="NOU91323.1"/>
    <property type="molecule type" value="Genomic_DNA"/>
</dbReference>
<evidence type="ECO:0000313" key="1">
    <source>
        <dbReference type="EMBL" id="NOU91323.1"/>
    </source>
</evidence>
<protein>
    <submittedName>
        <fullName evidence="1">Uncharacterized protein</fullName>
    </submittedName>
</protein>
<reference evidence="1 2" key="1">
    <citation type="submission" date="2019-10" db="EMBL/GenBank/DDBJ databases">
        <title>Description of Paenibacillus choica sp. nov.</title>
        <authorList>
            <person name="Carlier A."/>
            <person name="Qi S."/>
        </authorList>
    </citation>
    <scope>NUCLEOTIDE SEQUENCE [LARGE SCALE GENOMIC DNA]</scope>
    <source>
        <strain evidence="1 2">LMG 31460</strain>
    </source>
</reference>
<sequence length="60" mass="6919">MLFHDINPKLMYVEQHGKQVIIAKEAQSQGQKQFSFILKKLVRFFRINQNQSACCACACS</sequence>
<accession>A0ABX1ZDC3</accession>
<name>A0ABX1ZDC3_9BACL</name>
<dbReference type="RefSeq" id="WP_171694025.1">
    <property type="nucleotide sequence ID" value="NZ_WHOC01000195.1"/>
</dbReference>
<dbReference type="Proteomes" id="UP000658690">
    <property type="component" value="Unassembled WGS sequence"/>
</dbReference>
<gene>
    <name evidence="1" type="ORF">GC102_37195</name>
</gene>
<comment type="caution">
    <text evidence="1">The sequence shown here is derived from an EMBL/GenBank/DDBJ whole genome shotgun (WGS) entry which is preliminary data.</text>
</comment>